<feature type="compositionally biased region" description="Basic residues" evidence="1">
    <location>
        <begin position="166"/>
        <end position="176"/>
    </location>
</feature>
<sequence length="331" mass="35572">MEQALWVERGDASIRERTQAVGQSQDMKHLFPDDGGPLSSRRPPRPPRSRSQGRGSSRSQRSRGFRQHGQTQRTPQCIDLQSGYHQLRVRAKDVPKTAFQTWYGHYEFTSPSTPTWGSGTSTSSSRTPSTTLPSRSSAATAASTRRSQGRSSPRQLQLPKAVAPRRPLRPRPRRSSAVRPSPTSAPPRPPTPRPPCSSCSPTPSTASSLPAAPPSTWSASLLGRPPLADLCSAEIARSEAAMLLMLADAVYGVITSCSPAVDLVPCARGRPPLADLCSAEIARSEATVLLMLADTVYGVVTSCSLAVDLVRCARGRVCLLHLLLGFPAHEP</sequence>
<feature type="compositionally biased region" description="Low complexity" evidence="1">
    <location>
        <begin position="49"/>
        <end position="59"/>
    </location>
</feature>
<dbReference type="AlphaFoldDB" id="A0A6P5FD40"/>
<organism evidence="2 3">
    <name type="scientific">Ananas comosus</name>
    <name type="common">Pineapple</name>
    <name type="synonym">Ananas ananas</name>
    <dbReference type="NCBI Taxonomy" id="4615"/>
    <lineage>
        <taxon>Eukaryota</taxon>
        <taxon>Viridiplantae</taxon>
        <taxon>Streptophyta</taxon>
        <taxon>Embryophyta</taxon>
        <taxon>Tracheophyta</taxon>
        <taxon>Spermatophyta</taxon>
        <taxon>Magnoliopsida</taxon>
        <taxon>Liliopsida</taxon>
        <taxon>Poales</taxon>
        <taxon>Bromeliaceae</taxon>
        <taxon>Bromelioideae</taxon>
        <taxon>Ananas</taxon>
    </lineage>
</organism>
<proteinExistence type="predicted"/>
<feature type="compositionally biased region" description="Pro residues" evidence="1">
    <location>
        <begin position="183"/>
        <end position="195"/>
    </location>
</feature>
<dbReference type="SUPFAM" id="SSF56672">
    <property type="entry name" value="DNA/RNA polymerases"/>
    <property type="match status" value="1"/>
</dbReference>
<accession>A0A6P5FD40</accession>
<evidence type="ECO:0000313" key="3">
    <source>
        <dbReference type="RefSeq" id="XP_020094141.1"/>
    </source>
</evidence>
<evidence type="ECO:0000313" key="2">
    <source>
        <dbReference type="Proteomes" id="UP000515123"/>
    </source>
</evidence>
<feature type="compositionally biased region" description="Low complexity" evidence="1">
    <location>
        <begin position="196"/>
        <end position="215"/>
    </location>
</feature>
<dbReference type="InterPro" id="IPR043502">
    <property type="entry name" value="DNA/RNA_pol_sf"/>
</dbReference>
<dbReference type="GeneID" id="109714115"/>
<name>A0A6P5FD40_ANACO</name>
<evidence type="ECO:0000256" key="1">
    <source>
        <dbReference type="SAM" id="MobiDB-lite"/>
    </source>
</evidence>
<feature type="region of interest" description="Disordered" evidence="1">
    <location>
        <begin position="1"/>
        <end position="79"/>
    </location>
</feature>
<reference evidence="2" key="1">
    <citation type="journal article" date="2015" name="Nat. Genet.">
        <title>The pineapple genome and the evolution of CAM photosynthesis.</title>
        <authorList>
            <person name="Ming R."/>
            <person name="VanBuren R."/>
            <person name="Wai C.M."/>
            <person name="Tang H."/>
            <person name="Schatz M.C."/>
            <person name="Bowers J.E."/>
            <person name="Lyons E."/>
            <person name="Wang M.L."/>
            <person name="Chen J."/>
            <person name="Biggers E."/>
            <person name="Zhang J."/>
            <person name="Huang L."/>
            <person name="Zhang L."/>
            <person name="Miao W."/>
            <person name="Zhang J."/>
            <person name="Ye Z."/>
            <person name="Miao C."/>
            <person name="Lin Z."/>
            <person name="Wang H."/>
            <person name="Zhou H."/>
            <person name="Yim W.C."/>
            <person name="Priest H.D."/>
            <person name="Zheng C."/>
            <person name="Woodhouse M."/>
            <person name="Edger P.P."/>
            <person name="Guyot R."/>
            <person name="Guo H.B."/>
            <person name="Guo H."/>
            <person name="Zheng G."/>
            <person name="Singh R."/>
            <person name="Sharma A."/>
            <person name="Min X."/>
            <person name="Zheng Y."/>
            <person name="Lee H."/>
            <person name="Gurtowski J."/>
            <person name="Sedlazeck F.J."/>
            <person name="Harkess A."/>
            <person name="McKain M.R."/>
            <person name="Liao Z."/>
            <person name="Fang J."/>
            <person name="Liu J."/>
            <person name="Zhang X."/>
            <person name="Zhang Q."/>
            <person name="Hu W."/>
            <person name="Qin Y."/>
            <person name="Wang K."/>
            <person name="Chen L.Y."/>
            <person name="Shirley N."/>
            <person name="Lin Y.R."/>
            <person name="Liu L.Y."/>
            <person name="Hernandez A.G."/>
            <person name="Wright C.L."/>
            <person name="Bulone V."/>
            <person name="Tuskan G.A."/>
            <person name="Heath K."/>
            <person name="Zee F."/>
            <person name="Moore P.H."/>
            <person name="Sunkar R."/>
            <person name="Leebens-Mack J.H."/>
            <person name="Mockler T."/>
            <person name="Bennetzen J.L."/>
            <person name="Freeling M."/>
            <person name="Sankoff D."/>
            <person name="Paterson A.H."/>
            <person name="Zhu X."/>
            <person name="Yang X."/>
            <person name="Smith J.A."/>
            <person name="Cushman J.C."/>
            <person name="Paull R.E."/>
            <person name="Yu Q."/>
        </authorList>
    </citation>
    <scope>NUCLEOTIDE SEQUENCE [LARGE SCALE GENOMIC DNA]</scope>
    <source>
        <strain evidence="2">cv. F153</strain>
    </source>
</reference>
<protein>
    <submittedName>
        <fullName evidence="3">Protein IQ-DOMAIN 14-like</fullName>
    </submittedName>
</protein>
<reference evidence="3" key="2">
    <citation type="submission" date="2025-08" db="UniProtKB">
        <authorList>
            <consortium name="RefSeq"/>
        </authorList>
    </citation>
    <scope>IDENTIFICATION</scope>
    <source>
        <tissue evidence="3">Leaf</tissue>
    </source>
</reference>
<dbReference type="RefSeq" id="XP_020094141.1">
    <property type="nucleotide sequence ID" value="XM_020238552.1"/>
</dbReference>
<feature type="region of interest" description="Disordered" evidence="1">
    <location>
        <begin position="108"/>
        <end position="215"/>
    </location>
</feature>
<feature type="compositionally biased region" description="Low complexity" evidence="1">
    <location>
        <begin position="109"/>
        <end position="152"/>
    </location>
</feature>
<keyword evidence="2" id="KW-1185">Reference proteome</keyword>
<dbReference type="OrthoDB" id="1686402at2759"/>
<feature type="compositionally biased region" description="Basic and acidic residues" evidence="1">
    <location>
        <begin position="8"/>
        <end position="18"/>
    </location>
</feature>
<dbReference type="Gene3D" id="3.10.10.10">
    <property type="entry name" value="HIV Type 1 Reverse Transcriptase, subunit A, domain 1"/>
    <property type="match status" value="1"/>
</dbReference>
<gene>
    <name evidence="3" type="primary">LOC109714115</name>
</gene>
<dbReference type="Proteomes" id="UP000515123">
    <property type="component" value="Linkage group 8"/>
</dbReference>